<feature type="region of interest" description="Disordered" evidence="1">
    <location>
        <begin position="1"/>
        <end position="39"/>
    </location>
</feature>
<name>A0A0A9T0N1_ARUDO</name>
<reference evidence="2" key="2">
    <citation type="journal article" date="2015" name="Data Brief">
        <title>Shoot transcriptome of the giant reed, Arundo donax.</title>
        <authorList>
            <person name="Barrero R.A."/>
            <person name="Guerrero F.D."/>
            <person name="Moolhuijzen P."/>
            <person name="Goolsby J.A."/>
            <person name="Tidwell J."/>
            <person name="Bellgard S.E."/>
            <person name="Bellgard M.I."/>
        </authorList>
    </citation>
    <scope>NUCLEOTIDE SEQUENCE</scope>
    <source>
        <tissue evidence="2">Shoot tissue taken approximately 20 cm above the soil surface</tissue>
    </source>
</reference>
<organism evidence="2">
    <name type="scientific">Arundo donax</name>
    <name type="common">Giant reed</name>
    <name type="synonym">Donax arundinaceus</name>
    <dbReference type="NCBI Taxonomy" id="35708"/>
    <lineage>
        <taxon>Eukaryota</taxon>
        <taxon>Viridiplantae</taxon>
        <taxon>Streptophyta</taxon>
        <taxon>Embryophyta</taxon>
        <taxon>Tracheophyta</taxon>
        <taxon>Spermatophyta</taxon>
        <taxon>Magnoliopsida</taxon>
        <taxon>Liliopsida</taxon>
        <taxon>Poales</taxon>
        <taxon>Poaceae</taxon>
        <taxon>PACMAD clade</taxon>
        <taxon>Arundinoideae</taxon>
        <taxon>Arundineae</taxon>
        <taxon>Arundo</taxon>
    </lineage>
</organism>
<sequence length="39" mass="4093">MAISARILPTAGPILNPWPENPAPTTTSLPNAPPRKSIT</sequence>
<reference evidence="2" key="1">
    <citation type="submission" date="2014-09" db="EMBL/GenBank/DDBJ databases">
        <authorList>
            <person name="Magalhaes I.L.F."/>
            <person name="Oliveira U."/>
            <person name="Santos F.R."/>
            <person name="Vidigal T.H.D.A."/>
            <person name="Brescovit A.D."/>
            <person name="Santos A.J."/>
        </authorList>
    </citation>
    <scope>NUCLEOTIDE SEQUENCE</scope>
    <source>
        <tissue evidence="2">Shoot tissue taken approximately 20 cm above the soil surface</tissue>
    </source>
</reference>
<evidence type="ECO:0000313" key="2">
    <source>
        <dbReference type="EMBL" id="JAE36238.1"/>
    </source>
</evidence>
<proteinExistence type="predicted"/>
<evidence type="ECO:0000256" key="1">
    <source>
        <dbReference type="SAM" id="MobiDB-lite"/>
    </source>
</evidence>
<dbReference type="EMBL" id="GBRH01161658">
    <property type="protein sequence ID" value="JAE36238.1"/>
    <property type="molecule type" value="Transcribed_RNA"/>
</dbReference>
<protein>
    <submittedName>
        <fullName evidence="2">Uncharacterized protein</fullName>
    </submittedName>
</protein>
<dbReference type="AlphaFoldDB" id="A0A0A9T0N1"/>
<accession>A0A0A9T0N1</accession>